<dbReference type="InterPro" id="IPR012910">
    <property type="entry name" value="Plug_dom"/>
</dbReference>
<feature type="domain" description="TonB-dependent receptor-like beta-barrel" evidence="16">
    <location>
        <begin position="419"/>
        <end position="757"/>
    </location>
</feature>
<comment type="similarity">
    <text evidence="2 14 15">Belongs to the TonB-dependent receptor family.</text>
</comment>
<dbReference type="GO" id="GO:0015344">
    <property type="term" value="F:siderophore uptake transmembrane transporter activity"/>
    <property type="evidence" value="ECO:0007669"/>
    <property type="project" value="TreeGrafter"/>
</dbReference>
<dbReference type="Gene3D" id="2.170.130.10">
    <property type="entry name" value="TonB-dependent receptor, plug domain"/>
    <property type="match status" value="1"/>
</dbReference>
<evidence type="ECO:0000256" key="1">
    <source>
        <dbReference type="ARBA" id="ARBA00004571"/>
    </source>
</evidence>
<dbReference type="InterPro" id="IPR013784">
    <property type="entry name" value="Carb-bd-like_fold"/>
</dbReference>
<dbReference type="InterPro" id="IPR037066">
    <property type="entry name" value="Plug_dom_sf"/>
</dbReference>
<dbReference type="GO" id="GO:0009279">
    <property type="term" value="C:cell outer membrane"/>
    <property type="evidence" value="ECO:0007669"/>
    <property type="project" value="UniProtKB-SubCell"/>
</dbReference>
<proteinExistence type="inferred from homology"/>
<dbReference type="GO" id="GO:0038023">
    <property type="term" value="F:signaling receptor activity"/>
    <property type="evidence" value="ECO:0007669"/>
    <property type="project" value="InterPro"/>
</dbReference>
<dbReference type="Gene3D" id="2.60.40.1120">
    <property type="entry name" value="Carboxypeptidase-like, regulatory domain"/>
    <property type="match status" value="1"/>
</dbReference>
<dbReference type="InterPro" id="IPR036942">
    <property type="entry name" value="Beta-barrel_TonB_sf"/>
</dbReference>
<keyword evidence="4 14" id="KW-1134">Transmembrane beta strand</keyword>
<evidence type="ECO:0000256" key="9">
    <source>
        <dbReference type="ARBA" id="ARBA00023065"/>
    </source>
</evidence>
<comment type="caution">
    <text evidence="18">The sequence shown here is derived from an EMBL/GenBank/DDBJ whole genome shotgun (WGS) entry which is preliminary data.</text>
</comment>
<dbReference type="SUPFAM" id="SSF49452">
    <property type="entry name" value="Starch-binding domain-like"/>
    <property type="match status" value="1"/>
</dbReference>
<keyword evidence="11 14" id="KW-0472">Membrane</keyword>
<organism evidence="18 19">
    <name type="scientific">Mucilaginibacter lappiensis</name>
    <dbReference type="NCBI Taxonomy" id="354630"/>
    <lineage>
        <taxon>Bacteria</taxon>
        <taxon>Pseudomonadati</taxon>
        <taxon>Bacteroidota</taxon>
        <taxon>Sphingobacteriia</taxon>
        <taxon>Sphingobacteriales</taxon>
        <taxon>Sphingobacteriaceae</taxon>
        <taxon>Mucilaginibacter</taxon>
    </lineage>
</organism>
<evidence type="ECO:0000259" key="17">
    <source>
        <dbReference type="Pfam" id="PF07715"/>
    </source>
</evidence>
<keyword evidence="12 18" id="KW-0675">Receptor</keyword>
<keyword evidence="10 15" id="KW-0798">TonB box</keyword>
<evidence type="ECO:0000256" key="3">
    <source>
        <dbReference type="ARBA" id="ARBA00022448"/>
    </source>
</evidence>
<keyword evidence="13 14" id="KW-0998">Cell outer membrane</keyword>
<dbReference type="NCBIfam" id="TIGR01783">
    <property type="entry name" value="TonB-siderophor"/>
    <property type="match status" value="1"/>
</dbReference>
<evidence type="ECO:0000256" key="2">
    <source>
        <dbReference type="ARBA" id="ARBA00009810"/>
    </source>
</evidence>
<protein>
    <submittedName>
        <fullName evidence="18">Iron complex outermembrane receptor protein</fullName>
    </submittedName>
</protein>
<evidence type="ECO:0000256" key="12">
    <source>
        <dbReference type="ARBA" id="ARBA00023170"/>
    </source>
</evidence>
<dbReference type="InterPro" id="IPR000531">
    <property type="entry name" value="Beta-barrel_TonB"/>
</dbReference>
<evidence type="ECO:0000256" key="11">
    <source>
        <dbReference type="ARBA" id="ARBA00023136"/>
    </source>
</evidence>
<keyword evidence="3 14" id="KW-0813">Transport</keyword>
<keyword evidence="7" id="KW-0732">Signal</keyword>
<evidence type="ECO:0000313" key="18">
    <source>
        <dbReference type="EMBL" id="MBB6129829.1"/>
    </source>
</evidence>
<gene>
    <name evidence="18" type="ORF">HDF22_003961</name>
</gene>
<reference evidence="18 19" key="1">
    <citation type="submission" date="2020-08" db="EMBL/GenBank/DDBJ databases">
        <title>Genomic Encyclopedia of Type Strains, Phase IV (KMG-V): Genome sequencing to study the core and pangenomes of soil and plant-associated prokaryotes.</title>
        <authorList>
            <person name="Whitman W."/>
        </authorList>
    </citation>
    <scope>NUCLEOTIDE SEQUENCE [LARGE SCALE GENOMIC DNA]</scope>
    <source>
        <strain evidence="18 19">MP601</strain>
    </source>
</reference>
<dbReference type="Pfam" id="PF13715">
    <property type="entry name" value="CarbopepD_reg_2"/>
    <property type="match status" value="1"/>
</dbReference>
<dbReference type="Pfam" id="PF00593">
    <property type="entry name" value="TonB_dep_Rec_b-barrel"/>
    <property type="match status" value="1"/>
</dbReference>
<evidence type="ECO:0000256" key="13">
    <source>
        <dbReference type="ARBA" id="ARBA00023237"/>
    </source>
</evidence>
<dbReference type="EMBL" id="JACHCA010000011">
    <property type="protein sequence ID" value="MBB6129829.1"/>
    <property type="molecule type" value="Genomic_DNA"/>
</dbReference>
<evidence type="ECO:0000256" key="15">
    <source>
        <dbReference type="RuleBase" id="RU003357"/>
    </source>
</evidence>
<dbReference type="Proteomes" id="UP000548326">
    <property type="component" value="Unassembled WGS sequence"/>
</dbReference>
<evidence type="ECO:0000256" key="6">
    <source>
        <dbReference type="ARBA" id="ARBA00022692"/>
    </source>
</evidence>
<accession>A0A841JFA6</accession>
<dbReference type="PROSITE" id="PS52016">
    <property type="entry name" value="TONB_DEPENDENT_REC_3"/>
    <property type="match status" value="1"/>
</dbReference>
<dbReference type="GO" id="GO:0030246">
    <property type="term" value="F:carbohydrate binding"/>
    <property type="evidence" value="ECO:0007669"/>
    <property type="project" value="InterPro"/>
</dbReference>
<dbReference type="PANTHER" id="PTHR32552:SF68">
    <property type="entry name" value="FERRICHROME OUTER MEMBRANE TRANSPORTER_PHAGE RECEPTOR"/>
    <property type="match status" value="1"/>
</dbReference>
<evidence type="ECO:0000256" key="14">
    <source>
        <dbReference type="PROSITE-ProRule" id="PRU01360"/>
    </source>
</evidence>
<evidence type="ECO:0000256" key="7">
    <source>
        <dbReference type="ARBA" id="ARBA00022729"/>
    </source>
</evidence>
<dbReference type="CDD" id="cd01347">
    <property type="entry name" value="ligand_gated_channel"/>
    <property type="match status" value="1"/>
</dbReference>
<dbReference type="Pfam" id="PF07715">
    <property type="entry name" value="Plug"/>
    <property type="match status" value="1"/>
</dbReference>
<dbReference type="SUPFAM" id="SSF56935">
    <property type="entry name" value="Porins"/>
    <property type="match status" value="1"/>
</dbReference>
<evidence type="ECO:0000256" key="5">
    <source>
        <dbReference type="ARBA" id="ARBA00022496"/>
    </source>
</evidence>
<evidence type="ECO:0000256" key="8">
    <source>
        <dbReference type="ARBA" id="ARBA00023004"/>
    </source>
</evidence>
<evidence type="ECO:0000313" key="19">
    <source>
        <dbReference type="Proteomes" id="UP000548326"/>
    </source>
</evidence>
<keyword evidence="6 14" id="KW-0812">Transmembrane</keyword>
<dbReference type="PANTHER" id="PTHR32552">
    <property type="entry name" value="FERRICHROME IRON RECEPTOR-RELATED"/>
    <property type="match status" value="1"/>
</dbReference>
<sequence>MLLNSAAIAQQSKGTIKGHVVIQNDGPAENVSVTLKGTKYGTVTNEDGDFTVRAPQGKYTLVISQVGSKSQETAVDLAAGQTLTLPQFTVSKAANNLQEVSVSGSKVNKFKTQKSVDVAKMPLSNLENAQVYTTISNQLIQEQQLFSVDDALRNAPGIQKMWEATGRGGDGGSYYNSRGFIVQAKLRNGIAGNITSGIDAVNLERIEVIKGPSATLFGSTLTSYGGLINRVTKSPYDSFGGEVSFADGNYDFHRVALDINTPLDVQKKVLFRLNTAFNNEGSFQNNIFNRSWAVAPSLLYKVNDRLTISADAELSYGKNVGKSIFFMPYGQTVAALGYTSADQLKLDYKQSYHGDDLTQTSRSTNFFGQVKYKISDQWNTTTNISSTNSFSNGFGPYFYLLPKDSISREDQSTKNSKDNMIEIQQNFNGDFKIGKFRNRFVGGLDFFRENSNQYFFSKAFDRVSVLGNQDYSNFNGMSMDAVYANGTTSPYLSIFKTNTYSAYVSDVFNITDQLIASAALRVDRFDNKGSYNPTTNTTSGAYNQTAFSPKFGLIYQPVKDHVALFANYQNGFTNVTGLTEDNKPLKPEEANQLEGGVKIDLFDGKLSSTVSYYDIKVKDKARPYGGPNPNTYIQDGTQYSRGIEAEVIANPITGLNIIAGFAYNNSKLEKTGDATVDGLRPTTAGSPYSANFWASYRISKGLVKGLGFGFGGNYASDNKIINSRALGVFSLPAYTVLNASAFYDVSQYRVGFKMDNLTNEKYWIGYTTVNPQKLRSYALTFAYKF</sequence>
<keyword evidence="5" id="KW-0410">Iron transport</keyword>
<evidence type="ECO:0000256" key="4">
    <source>
        <dbReference type="ARBA" id="ARBA00022452"/>
    </source>
</evidence>
<dbReference type="InterPro" id="IPR010105">
    <property type="entry name" value="TonB_sidphr_rcpt"/>
</dbReference>
<evidence type="ECO:0000259" key="16">
    <source>
        <dbReference type="Pfam" id="PF00593"/>
    </source>
</evidence>
<dbReference type="Gene3D" id="2.40.170.20">
    <property type="entry name" value="TonB-dependent receptor, beta-barrel domain"/>
    <property type="match status" value="1"/>
</dbReference>
<comment type="subcellular location">
    <subcellularLocation>
        <location evidence="1 14">Cell outer membrane</location>
        <topology evidence="1 14">Multi-pass membrane protein</topology>
    </subcellularLocation>
</comment>
<keyword evidence="9" id="KW-0406">Ion transport</keyword>
<dbReference type="GO" id="GO:0015891">
    <property type="term" value="P:siderophore transport"/>
    <property type="evidence" value="ECO:0007669"/>
    <property type="project" value="InterPro"/>
</dbReference>
<dbReference type="RefSeq" id="WP_260170922.1">
    <property type="nucleotide sequence ID" value="NZ_JACHCA010000011.1"/>
</dbReference>
<keyword evidence="8" id="KW-0408">Iron</keyword>
<dbReference type="AlphaFoldDB" id="A0A841JFA6"/>
<evidence type="ECO:0000256" key="10">
    <source>
        <dbReference type="ARBA" id="ARBA00023077"/>
    </source>
</evidence>
<dbReference type="InterPro" id="IPR039426">
    <property type="entry name" value="TonB-dep_rcpt-like"/>
</dbReference>
<feature type="domain" description="TonB-dependent receptor plug" evidence="17">
    <location>
        <begin position="127"/>
        <end position="219"/>
    </location>
</feature>
<name>A0A841JFA6_9SPHI</name>